<feature type="region of interest" description="Disordered" evidence="5">
    <location>
        <begin position="620"/>
        <end position="650"/>
    </location>
</feature>
<name>A0A1Q3AFV7_ZYGRO</name>
<evidence type="ECO:0000256" key="5">
    <source>
        <dbReference type="SAM" id="MobiDB-lite"/>
    </source>
</evidence>
<evidence type="ECO:0000259" key="6">
    <source>
        <dbReference type="PROSITE" id="PS50016"/>
    </source>
</evidence>
<feature type="region of interest" description="Disordered" evidence="5">
    <location>
        <begin position="1448"/>
        <end position="1475"/>
    </location>
</feature>
<dbReference type="InterPro" id="IPR013083">
    <property type="entry name" value="Znf_RING/FYVE/PHD"/>
</dbReference>
<dbReference type="OrthoDB" id="336088at2759"/>
<evidence type="ECO:0000256" key="1">
    <source>
        <dbReference type="ARBA" id="ARBA00022723"/>
    </source>
</evidence>
<dbReference type="PROSITE" id="PS51038">
    <property type="entry name" value="BAH"/>
    <property type="match status" value="1"/>
</dbReference>
<evidence type="ECO:0000259" key="7">
    <source>
        <dbReference type="PROSITE" id="PS51038"/>
    </source>
</evidence>
<dbReference type="InterPro" id="IPR011011">
    <property type="entry name" value="Znf_FYVE_PHD"/>
</dbReference>
<dbReference type="InterPro" id="IPR029617">
    <property type="entry name" value="Snt2"/>
</dbReference>
<dbReference type="InterPro" id="IPR019787">
    <property type="entry name" value="Znf_PHD-finger"/>
</dbReference>
<dbReference type="SUPFAM" id="SSF57903">
    <property type="entry name" value="FYVE/PHD zinc finger"/>
    <property type="match status" value="2"/>
</dbReference>
<keyword evidence="2 4" id="KW-0863">Zinc-finger</keyword>
<dbReference type="EMBL" id="BDGX01000040">
    <property type="protein sequence ID" value="GAV54552.1"/>
    <property type="molecule type" value="Genomic_DNA"/>
</dbReference>
<dbReference type="PROSITE" id="PS51805">
    <property type="entry name" value="EPHD"/>
    <property type="match status" value="1"/>
</dbReference>
<dbReference type="InterPro" id="IPR034732">
    <property type="entry name" value="EPHD"/>
</dbReference>
<dbReference type="Pfam" id="PF13832">
    <property type="entry name" value="zf-HC5HC2H_2"/>
    <property type="match status" value="1"/>
</dbReference>
<dbReference type="PANTHER" id="PTHR47672">
    <property type="entry name" value="E3 UBIQUITIN-PROTEIN LIGASE SNT2"/>
    <property type="match status" value="1"/>
</dbReference>
<evidence type="ECO:0000256" key="2">
    <source>
        <dbReference type="ARBA" id="ARBA00022771"/>
    </source>
</evidence>
<dbReference type="PROSITE" id="PS50016">
    <property type="entry name" value="ZF_PHD_2"/>
    <property type="match status" value="2"/>
</dbReference>
<dbReference type="PROSITE" id="PS01359">
    <property type="entry name" value="ZF_PHD_1"/>
    <property type="match status" value="1"/>
</dbReference>
<dbReference type="SMART" id="SM00249">
    <property type="entry name" value="PHD"/>
    <property type="match status" value="3"/>
</dbReference>
<dbReference type="Proteomes" id="UP000187013">
    <property type="component" value="Unassembled WGS sequence"/>
</dbReference>
<dbReference type="GO" id="GO:0036205">
    <property type="term" value="P:histone catabolic process"/>
    <property type="evidence" value="ECO:0007669"/>
    <property type="project" value="TreeGrafter"/>
</dbReference>
<feature type="domain" description="PHD-type" evidence="8">
    <location>
        <begin position="1158"/>
        <end position="1292"/>
    </location>
</feature>
<feature type="domain" description="PHD-type" evidence="6">
    <location>
        <begin position="315"/>
        <end position="367"/>
    </location>
</feature>
<evidence type="ECO:0000313" key="9">
    <source>
        <dbReference type="EMBL" id="GAV54552.1"/>
    </source>
</evidence>
<dbReference type="InterPro" id="IPR019786">
    <property type="entry name" value="Zinc_finger_PHD-type_CS"/>
</dbReference>
<keyword evidence="3" id="KW-0862">Zinc</keyword>
<evidence type="ECO:0000313" key="10">
    <source>
        <dbReference type="Proteomes" id="UP000187013"/>
    </source>
</evidence>
<proteinExistence type="predicted"/>
<sequence length="1475" mass="170318">MTGGESLSQPRRRTTGKSVNYNEKEADAELAKRIEQLEEARGSNKPNKSKKGRGGGITTSCSPNGTNKIRYQKFLNDKSIGWNFIPSVPSFFRKANRFSTILDLEDAYVDIEEQSLSSPDSVLIKANDAIYMVSEPPGEPYYIGRVVEFVCKPEFRTIITNASKDVKKFPAKFFQLRMNWFYRSRDIQTRLNNVQPRLLYASLHQDVCPIESYRGKCTVVHQNDINTVAVDKFDFFTKSNTFYFSQLFDRYTRKYYKVITTNDLLKLQNSSPFLAVLNRRFRYLFVEENYPLEEIIEKYILKKNGGIDKEGELWSDRCSVCREWCSKSMSLKCEECTQAVHLYCLDTPLDRKPNKGVVWFCFKCIKKQEGSEEALKELEEDQLEEKQFFESIRQEVNEVAQKEFREGKFSSKNCCWFQYAGQTMVNHFKDLMYEHLFLPYPMKLSRVGPKYQWSGCTNEVESTSRSYSPDLQQEERGTDMTSQLLWDTRGSNISPDEVDRYMERCKAEYPPKLNMLPESCNFLDMAATTLMKNDFDTELAFKKCGEMASRASLKEPTFAPEEIKQFEDAIAEFGNELLPVSERVKTQPSSMIVRYYYHWKKTPNGRRIWGDFKRRKKNIGREQLHAENPTSVVQGEERKSKRDRKPTKLALASESYKSQEGWKYFDDSSFEIENAPLLKPCFQCMFCEVDYSPMWYKVTGGSDDDYIKKRMKTGVNEKIETSEKNPPVTKNSKSKNKENNDKKLDALCIRCARIWRRYGVEWQPPLTVLKRLNGPSAASLYATLELVLNETNNNILKLSPQQAHNKCLEWELVQDSELITRQREDMVKVPERFIKLKKSSMAARIQLYKMVKRPFDKNAWDKDRMISDLQKYLEQQQPKKPKVIPTINNIVNDPKDIVHQDLPRANKSDTNTKHESSKKLEHKQQVINISDDLKQILSSNGDLQMHVPLNGGGSGKITLDPEAKYLQLDEKIYGELNSLLDHSQKRFHSDDLSHGSRKRLKSHDGLIANKEFKTWDSRKIPITTDEKDTAHILNMYHQLDPFQSNFSNEHQLENAAEDSMPIQKPVLMESNLAESDLEQPKDFCNVCGEKFDQPLDEEIDCDSCGLSVHYYCYGVTIPTDVLRNKKLKYYKWYCDPCSNEIHPIVSTNYKCDLCYVKKIEDGLTRGHIDGPDPNALKCTTSGSWCHILCAVFSSDIKFGCASNLQPVINTNHVIAKNIGKVCDICKLEGGGIIKCSLCAMKFHTTCARSTPGFHLKMMMIKSTNIIKSKEDILGIDNKRFSLTPVAFCGNHRSELHEIRDVYPLNWKMDERSKTLLQLYCESHKENARMSTVFTRYLEQQNIWRENLFDHLDELEQGQLARELAINPENDKFIKDEIRICSMCGSDRSIFWYDQNVCHACHISPNSGVGKFKANVPAQDKISSRISEADAAKFLDVLMPMESEIKNVKEEKKTPKSLAAKSSVKKTRWVKETPGT</sequence>
<dbReference type="GO" id="GO:0005694">
    <property type="term" value="C:chromosome"/>
    <property type="evidence" value="ECO:0007669"/>
    <property type="project" value="UniProtKB-ARBA"/>
</dbReference>
<feature type="region of interest" description="Disordered" evidence="5">
    <location>
        <begin position="1"/>
        <end position="25"/>
    </location>
</feature>
<dbReference type="GO" id="GO:0004842">
    <property type="term" value="F:ubiquitin-protein transferase activity"/>
    <property type="evidence" value="ECO:0007669"/>
    <property type="project" value="TreeGrafter"/>
</dbReference>
<evidence type="ECO:0000259" key="8">
    <source>
        <dbReference type="PROSITE" id="PS51805"/>
    </source>
</evidence>
<dbReference type="InterPro" id="IPR001965">
    <property type="entry name" value="Znf_PHD"/>
</dbReference>
<comment type="caution">
    <text evidence="9">The sequence shown here is derived from an EMBL/GenBank/DDBJ whole genome shotgun (WGS) entry which is preliminary data.</text>
</comment>
<dbReference type="GO" id="GO:0008270">
    <property type="term" value="F:zinc ion binding"/>
    <property type="evidence" value="ECO:0007669"/>
    <property type="project" value="UniProtKB-KW"/>
</dbReference>
<dbReference type="Gene3D" id="2.30.30.490">
    <property type="match status" value="1"/>
</dbReference>
<reference evidence="9 10" key="1">
    <citation type="submission" date="2016-08" db="EMBL/GenBank/DDBJ databases">
        <title>Draft genome sequence of allopolyploid Zygosaccharomyces rouxii.</title>
        <authorList>
            <person name="Watanabe J."/>
            <person name="Uehara K."/>
            <person name="Mogi Y."/>
            <person name="Tsukioka Y."/>
        </authorList>
    </citation>
    <scope>NUCLEOTIDE SEQUENCE [LARGE SCALE GENOMIC DNA]</scope>
    <source>
        <strain evidence="9 10">NBRC 110957</strain>
    </source>
</reference>
<dbReference type="InterPro" id="IPR009057">
    <property type="entry name" value="Homeodomain-like_sf"/>
</dbReference>
<evidence type="ECO:0000256" key="4">
    <source>
        <dbReference type="PROSITE-ProRule" id="PRU00146"/>
    </source>
</evidence>
<dbReference type="InterPro" id="IPR043151">
    <property type="entry name" value="BAH_sf"/>
</dbReference>
<dbReference type="Gene3D" id="3.30.40.10">
    <property type="entry name" value="Zinc/RING finger domain, C3HC4 (zinc finger)"/>
    <property type="match status" value="2"/>
</dbReference>
<dbReference type="GO" id="GO:0003682">
    <property type="term" value="F:chromatin binding"/>
    <property type="evidence" value="ECO:0007669"/>
    <property type="project" value="InterPro"/>
</dbReference>
<protein>
    <submittedName>
        <fullName evidence="9">Uncharacterized protein</fullName>
    </submittedName>
</protein>
<feature type="region of interest" description="Disordered" evidence="5">
    <location>
        <begin position="899"/>
        <end position="921"/>
    </location>
</feature>
<feature type="region of interest" description="Disordered" evidence="5">
    <location>
        <begin position="37"/>
        <end position="64"/>
    </location>
</feature>
<dbReference type="Gene3D" id="1.10.10.60">
    <property type="entry name" value="Homeodomain-like"/>
    <property type="match status" value="1"/>
</dbReference>
<dbReference type="Pfam" id="PF01426">
    <property type="entry name" value="BAH"/>
    <property type="match status" value="1"/>
</dbReference>
<dbReference type="GO" id="GO:0048189">
    <property type="term" value="C:Lid2 complex"/>
    <property type="evidence" value="ECO:0007669"/>
    <property type="project" value="TreeGrafter"/>
</dbReference>
<feature type="domain" description="BAH" evidence="7">
    <location>
        <begin position="122"/>
        <end position="259"/>
    </location>
</feature>
<organism evidence="9 10">
    <name type="scientific">Zygosaccharomyces rouxii</name>
    <dbReference type="NCBI Taxonomy" id="4956"/>
    <lineage>
        <taxon>Eukaryota</taxon>
        <taxon>Fungi</taxon>
        <taxon>Dikarya</taxon>
        <taxon>Ascomycota</taxon>
        <taxon>Saccharomycotina</taxon>
        <taxon>Saccharomycetes</taxon>
        <taxon>Saccharomycetales</taxon>
        <taxon>Saccharomycetaceae</taxon>
        <taxon>Zygosaccharomyces</taxon>
    </lineage>
</organism>
<gene>
    <name evidence="9" type="ORF">ZYGR_0AN00200</name>
</gene>
<feature type="region of interest" description="Disordered" evidence="5">
    <location>
        <begin position="717"/>
        <end position="738"/>
    </location>
</feature>
<evidence type="ECO:0000256" key="3">
    <source>
        <dbReference type="ARBA" id="ARBA00022833"/>
    </source>
</evidence>
<feature type="domain" description="PHD-type" evidence="6">
    <location>
        <begin position="1081"/>
        <end position="1140"/>
    </location>
</feature>
<dbReference type="InterPro" id="IPR001025">
    <property type="entry name" value="BAH_dom"/>
</dbReference>
<accession>A0A1Q3AFV7</accession>
<dbReference type="SMART" id="SM00439">
    <property type="entry name" value="BAH"/>
    <property type="match status" value="1"/>
</dbReference>
<dbReference type="SUPFAM" id="SSF46689">
    <property type="entry name" value="Homeodomain-like"/>
    <property type="match status" value="1"/>
</dbReference>
<dbReference type="Pfam" id="PF00628">
    <property type="entry name" value="PHD"/>
    <property type="match status" value="2"/>
</dbReference>
<keyword evidence="1" id="KW-0479">Metal-binding</keyword>
<dbReference type="PANTHER" id="PTHR47672:SF1">
    <property type="entry name" value="E3 UBIQUITIN-PROTEIN LIGASE SNT2"/>
    <property type="match status" value="1"/>
</dbReference>